<dbReference type="InterPro" id="IPR013840">
    <property type="entry name" value="DNAligase_N"/>
</dbReference>
<evidence type="ECO:0000256" key="4">
    <source>
        <dbReference type="ARBA" id="ARBA00022723"/>
    </source>
</evidence>
<sequence>MSHIQDLEKQLRKASDAYYNDENVMLSDKDFDNLRDELQKLDPDNAFLKEVGAFSTTALSKVKHVIPMGSLDKINTEKEFNTWLTTLSKTVTNEFDRDILIEDKLDGVSLEIVFYKGKFVQAITRGDGQIGDDVTHTIKNAKGFPRKIDTDNEYVYVRCEAVLLLDVWKKHFSDTTANPRNAVAGLVRRTSAVDSEHITCIAFDVEWSDDEVLAEYKKIEWLREQDFNVVETEVVFGRELSNLPQMFDQMLKRRDTLNWEVDGTVLKINNLSQQRKLGERDGRPKWAKAWKFPASGGHTTLIGVEWSVGTQGTITPVAKVKPVSVGGTTIQNITLHNADEIERLGIYIGDTIEVIRSGDVIPAIVRVVTPGKKRVKIEITECPSCGTSVERDGPRVICPNNNCKGSASKRIKKWISKRNIMFLGDSALNTLECTGVVNSIASLYIMTQEKMVAAGLGGRMSEKILEEIKKSQNVELSDFLGSLSIDMLGRREAANLVTAGFDSLDKWENMTVDDLLKLDGFKETKATRICEGVQYKWNEIQKLSMCLNITNPKKKEKKMSSSLESVTFCFTGKMEHPRKELEGLVESNGGRVTSVNKNLTYLVIADVNSTSSKAVKARKLGTTLISEDDFLDMIG</sequence>
<dbReference type="InterPro" id="IPR012340">
    <property type="entry name" value="NA-bd_OB-fold"/>
</dbReference>
<gene>
    <name evidence="9" type="ORF">LCGC14_1511790</name>
</gene>
<dbReference type="InterPro" id="IPR004150">
    <property type="entry name" value="NAD_DNA_ligase_OB"/>
</dbReference>
<evidence type="ECO:0000256" key="2">
    <source>
        <dbReference type="ARBA" id="ARBA00022598"/>
    </source>
</evidence>
<accession>A0A0F9M2C2</accession>
<dbReference type="EMBL" id="LAZR01011104">
    <property type="protein sequence ID" value="KKM63407.1"/>
    <property type="molecule type" value="Genomic_DNA"/>
</dbReference>
<dbReference type="InterPro" id="IPR036420">
    <property type="entry name" value="BRCT_dom_sf"/>
</dbReference>
<evidence type="ECO:0000256" key="6">
    <source>
        <dbReference type="ARBA" id="ARBA00023027"/>
    </source>
</evidence>
<dbReference type="EC" id="6.5.1.2" evidence="1"/>
<evidence type="ECO:0000313" key="9">
    <source>
        <dbReference type="EMBL" id="KKM63407.1"/>
    </source>
</evidence>
<dbReference type="SUPFAM" id="SSF56091">
    <property type="entry name" value="DNA ligase/mRNA capping enzyme, catalytic domain"/>
    <property type="match status" value="1"/>
</dbReference>
<dbReference type="AlphaFoldDB" id="A0A0F9M2C2"/>
<dbReference type="CDD" id="cd17748">
    <property type="entry name" value="BRCT_DNA_ligase_like"/>
    <property type="match status" value="1"/>
</dbReference>
<name>A0A0F9M2C2_9ZZZZ</name>
<dbReference type="SUPFAM" id="SSF50249">
    <property type="entry name" value="Nucleic acid-binding proteins"/>
    <property type="match status" value="1"/>
</dbReference>
<dbReference type="Gene3D" id="3.30.470.30">
    <property type="entry name" value="DNA ligase/mRNA capping enzyme"/>
    <property type="match status" value="1"/>
</dbReference>
<comment type="catalytic activity">
    <reaction evidence="7">
        <text>NAD(+) + (deoxyribonucleotide)n-3'-hydroxyl + 5'-phospho-(deoxyribonucleotide)m = (deoxyribonucleotide)n+m + AMP + beta-nicotinamide D-nucleotide.</text>
        <dbReference type="EC" id="6.5.1.2"/>
    </reaction>
</comment>
<protein>
    <recommendedName>
        <fullName evidence="1">DNA ligase (NAD(+))</fullName>
        <ecNumber evidence="1">6.5.1.2</ecNumber>
    </recommendedName>
</protein>
<dbReference type="GO" id="GO:0003911">
    <property type="term" value="F:DNA ligase (NAD+) activity"/>
    <property type="evidence" value="ECO:0007669"/>
    <property type="project" value="UniProtKB-EC"/>
</dbReference>
<dbReference type="Gene3D" id="1.10.287.610">
    <property type="entry name" value="Helix hairpin bin"/>
    <property type="match status" value="1"/>
</dbReference>
<evidence type="ECO:0000256" key="1">
    <source>
        <dbReference type="ARBA" id="ARBA00012722"/>
    </source>
</evidence>
<dbReference type="InterPro" id="IPR010994">
    <property type="entry name" value="RuvA_2-like"/>
</dbReference>
<dbReference type="Gene3D" id="1.10.150.20">
    <property type="entry name" value="5' to 3' exonuclease, C-terminal subdomain"/>
    <property type="match status" value="2"/>
</dbReference>
<dbReference type="InterPro" id="IPR001357">
    <property type="entry name" value="BRCT_dom"/>
</dbReference>
<dbReference type="Pfam" id="PF01653">
    <property type="entry name" value="DNA_ligase_aden"/>
    <property type="match status" value="1"/>
</dbReference>
<evidence type="ECO:0000256" key="3">
    <source>
        <dbReference type="ARBA" id="ARBA00022705"/>
    </source>
</evidence>
<dbReference type="InterPro" id="IPR013839">
    <property type="entry name" value="DNAligase_adenylation"/>
</dbReference>
<keyword evidence="3" id="KW-0235">DNA replication</keyword>
<evidence type="ECO:0000256" key="5">
    <source>
        <dbReference type="ARBA" id="ARBA00022833"/>
    </source>
</evidence>
<dbReference type="SUPFAM" id="SSF52113">
    <property type="entry name" value="BRCT domain"/>
    <property type="match status" value="1"/>
</dbReference>
<evidence type="ECO:0000256" key="7">
    <source>
        <dbReference type="ARBA" id="ARBA00034005"/>
    </source>
</evidence>
<dbReference type="PROSITE" id="PS50172">
    <property type="entry name" value="BRCT"/>
    <property type="match status" value="1"/>
</dbReference>
<dbReference type="GO" id="GO:0006260">
    <property type="term" value="P:DNA replication"/>
    <property type="evidence" value="ECO:0007669"/>
    <property type="project" value="UniProtKB-KW"/>
</dbReference>
<dbReference type="Pfam" id="PF00533">
    <property type="entry name" value="BRCT"/>
    <property type="match status" value="1"/>
</dbReference>
<proteinExistence type="inferred from homology"/>
<keyword evidence="4" id="KW-0479">Metal-binding</keyword>
<dbReference type="SMART" id="SM00292">
    <property type="entry name" value="BRCT"/>
    <property type="match status" value="1"/>
</dbReference>
<dbReference type="PIRSF" id="PIRSF001604">
    <property type="entry name" value="LigA"/>
    <property type="match status" value="1"/>
</dbReference>
<dbReference type="Gene3D" id="2.40.50.140">
    <property type="entry name" value="Nucleic acid-binding proteins"/>
    <property type="match status" value="1"/>
</dbReference>
<feature type="domain" description="BRCT" evidence="8">
    <location>
        <begin position="558"/>
        <end position="635"/>
    </location>
</feature>
<dbReference type="NCBIfam" id="TIGR00575">
    <property type="entry name" value="dnlj"/>
    <property type="match status" value="1"/>
</dbReference>
<dbReference type="Pfam" id="PF03120">
    <property type="entry name" value="OB_DNA_ligase"/>
    <property type="match status" value="1"/>
</dbReference>
<keyword evidence="2" id="KW-0436">Ligase</keyword>
<dbReference type="InterPro" id="IPR001679">
    <property type="entry name" value="DNA_ligase"/>
</dbReference>
<dbReference type="SUPFAM" id="SSF47781">
    <property type="entry name" value="RuvA domain 2-like"/>
    <property type="match status" value="1"/>
</dbReference>
<keyword evidence="5" id="KW-0862">Zinc</keyword>
<dbReference type="GO" id="GO:0006281">
    <property type="term" value="P:DNA repair"/>
    <property type="evidence" value="ECO:0007669"/>
    <property type="project" value="InterPro"/>
</dbReference>
<comment type="caution">
    <text evidence="9">The sequence shown here is derived from an EMBL/GenBank/DDBJ whole genome shotgun (WGS) entry which is preliminary data.</text>
</comment>
<dbReference type="Gene3D" id="3.40.50.10190">
    <property type="entry name" value="BRCT domain"/>
    <property type="match status" value="1"/>
</dbReference>
<dbReference type="NCBIfam" id="NF005932">
    <property type="entry name" value="PRK07956.1"/>
    <property type="match status" value="1"/>
</dbReference>
<organism evidence="9">
    <name type="scientific">marine sediment metagenome</name>
    <dbReference type="NCBI Taxonomy" id="412755"/>
    <lineage>
        <taxon>unclassified sequences</taxon>
        <taxon>metagenomes</taxon>
        <taxon>ecological metagenomes</taxon>
    </lineage>
</organism>
<keyword evidence="6" id="KW-0520">NAD</keyword>
<dbReference type="HAMAP" id="MF_01588">
    <property type="entry name" value="DNA_ligase_A"/>
    <property type="match status" value="1"/>
</dbReference>
<dbReference type="GO" id="GO:0046872">
    <property type="term" value="F:metal ion binding"/>
    <property type="evidence" value="ECO:0007669"/>
    <property type="project" value="UniProtKB-KW"/>
</dbReference>
<evidence type="ECO:0000259" key="8">
    <source>
        <dbReference type="PROSITE" id="PS50172"/>
    </source>
</evidence>
<dbReference type="SMART" id="SM00532">
    <property type="entry name" value="LIGANc"/>
    <property type="match status" value="1"/>
</dbReference>
<reference evidence="9" key="1">
    <citation type="journal article" date="2015" name="Nature">
        <title>Complex archaea that bridge the gap between prokaryotes and eukaryotes.</title>
        <authorList>
            <person name="Spang A."/>
            <person name="Saw J.H."/>
            <person name="Jorgensen S.L."/>
            <person name="Zaremba-Niedzwiedzka K."/>
            <person name="Martijn J."/>
            <person name="Lind A.E."/>
            <person name="van Eijk R."/>
            <person name="Schleper C."/>
            <person name="Guy L."/>
            <person name="Ettema T.J."/>
        </authorList>
    </citation>
    <scope>NUCLEOTIDE SEQUENCE</scope>
</reference>